<dbReference type="CDD" id="cd02947">
    <property type="entry name" value="TRX_family"/>
    <property type="match status" value="1"/>
</dbReference>
<reference evidence="2 3" key="1">
    <citation type="submission" date="2018-06" db="EMBL/GenBank/DDBJ databases">
        <authorList>
            <consortium name="Pathogen Informatics"/>
            <person name="Doyle S."/>
        </authorList>
    </citation>
    <scope>NUCLEOTIDE SEQUENCE [LARGE SCALE GENOMIC DNA]</scope>
    <source>
        <strain evidence="2 3">NCTC11088</strain>
    </source>
</reference>
<accession>A0A379DDJ2</accession>
<sequence length="104" mass="12460">MRNLQKIESFILENKYVLLYFGTETCSVCHGLKPQVQKLLSEYPMIKEKFIWVDDISEIRGQFQLFTFPVLIMYVEGKEFFRMARFVPIVELKEKLDRIMELSN</sequence>
<dbReference type="InterPro" id="IPR013766">
    <property type="entry name" value="Thioredoxin_domain"/>
</dbReference>
<organism evidence="2 3">
    <name type="scientific">Peptoniphilus indolicus</name>
    <dbReference type="NCBI Taxonomy" id="33030"/>
    <lineage>
        <taxon>Bacteria</taxon>
        <taxon>Bacillati</taxon>
        <taxon>Bacillota</taxon>
        <taxon>Tissierellia</taxon>
        <taxon>Tissierellales</taxon>
        <taxon>Peptoniphilaceae</taxon>
        <taxon>Peptoniphilus</taxon>
    </lineage>
</organism>
<dbReference type="Gene3D" id="3.40.30.10">
    <property type="entry name" value="Glutaredoxin"/>
    <property type="match status" value="1"/>
</dbReference>
<dbReference type="InterPro" id="IPR036249">
    <property type="entry name" value="Thioredoxin-like_sf"/>
</dbReference>
<dbReference type="Proteomes" id="UP000254777">
    <property type="component" value="Unassembled WGS sequence"/>
</dbReference>
<dbReference type="SUPFAM" id="SSF52833">
    <property type="entry name" value="Thioredoxin-like"/>
    <property type="match status" value="1"/>
</dbReference>
<proteinExistence type="predicted"/>
<evidence type="ECO:0000313" key="3">
    <source>
        <dbReference type="Proteomes" id="UP000254777"/>
    </source>
</evidence>
<name>A0A379DDJ2_9FIRM</name>
<dbReference type="Pfam" id="PF00085">
    <property type="entry name" value="Thioredoxin"/>
    <property type="match status" value="1"/>
</dbReference>
<gene>
    <name evidence="2" type="ORF">NCTC11088_01132</name>
</gene>
<dbReference type="RefSeq" id="WP_004820105.1">
    <property type="nucleotide sequence ID" value="NZ_UGTH01000001.1"/>
</dbReference>
<evidence type="ECO:0000313" key="2">
    <source>
        <dbReference type="EMBL" id="SUB75343.1"/>
    </source>
</evidence>
<dbReference type="AlphaFoldDB" id="A0A379DDJ2"/>
<protein>
    <submittedName>
        <fullName evidence="2">Thioredoxin</fullName>
    </submittedName>
</protein>
<evidence type="ECO:0000259" key="1">
    <source>
        <dbReference type="Pfam" id="PF00085"/>
    </source>
</evidence>
<dbReference type="EMBL" id="UGTH01000001">
    <property type="protein sequence ID" value="SUB75343.1"/>
    <property type="molecule type" value="Genomic_DNA"/>
</dbReference>
<feature type="domain" description="Thioredoxin" evidence="1">
    <location>
        <begin position="8"/>
        <end position="85"/>
    </location>
</feature>